<keyword evidence="1" id="KW-1133">Transmembrane helix</keyword>
<evidence type="ECO:0000313" key="3">
    <source>
        <dbReference type="Proteomes" id="UP000008323"/>
    </source>
</evidence>
<gene>
    <name evidence="2" type="ordered locus">PA0501</name>
</gene>
<sequence length="114" mass="13733">MDTKNIIFVLIIIIVIFTIMNCFYQKNIKKKIKNYLIFCGELEQEILKSFFKEKEKPFFLTKDADITKKLLSLNIIFIKEILDNQKYNSYILNPLVRKIITKNNILRKKYLSFE</sequence>
<dbReference type="STRING" id="59748.PA0501"/>
<proteinExistence type="predicted"/>
<dbReference type="AlphaFoldDB" id="B1VA62"/>
<dbReference type="EMBL" id="AM422018">
    <property type="protein sequence ID" value="CAM11835.1"/>
    <property type="molecule type" value="Genomic_DNA"/>
</dbReference>
<name>B1VA62_PHYAS</name>
<keyword evidence="1" id="KW-0812">Transmembrane</keyword>
<protein>
    <submittedName>
        <fullName evidence="2">Uncharacterized protein</fullName>
    </submittedName>
</protein>
<feature type="transmembrane region" description="Helical" evidence="1">
    <location>
        <begin position="6"/>
        <end position="24"/>
    </location>
</feature>
<accession>B1VA62</accession>
<keyword evidence="1" id="KW-0472">Membrane</keyword>
<organism evidence="2 3">
    <name type="scientific">Phytoplasma australiense</name>
    <dbReference type="NCBI Taxonomy" id="59748"/>
    <lineage>
        <taxon>Bacteria</taxon>
        <taxon>Bacillati</taxon>
        <taxon>Mycoplasmatota</taxon>
        <taxon>Mollicutes</taxon>
        <taxon>Acholeplasmatales</taxon>
        <taxon>Acholeplasmataceae</taxon>
        <taxon>Candidatus Phytoplasma</taxon>
        <taxon>16SrXII (Stolbur group)</taxon>
    </lineage>
</organism>
<dbReference type="Proteomes" id="UP000008323">
    <property type="component" value="Chromosome"/>
</dbReference>
<evidence type="ECO:0000313" key="2">
    <source>
        <dbReference type="EMBL" id="CAM11835.1"/>
    </source>
</evidence>
<dbReference type="KEGG" id="pal:PA0501"/>
<reference evidence="2 3" key="1">
    <citation type="journal article" date="2008" name="J. Bacteriol.">
        <title>Comparative genome analysis of 'Candidatus Phytoplasma australiense' (subgroup tuf-Australia I; rp-A) and 'Ca. Phytoplasma asteris' strains OY-M and AY-WB.</title>
        <authorList>
            <person name="Tran-Nguyen L.T."/>
            <person name="Kube M."/>
            <person name="Schneider B."/>
            <person name="Reinhardt R."/>
            <person name="Gibb K.S."/>
        </authorList>
    </citation>
    <scope>NUCLEOTIDE SEQUENCE [LARGE SCALE GENOMIC DNA]</scope>
</reference>
<evidence type="ECO:0000256" key="1">
    <source>
        <dbReference type="SAM" id="Phobius"/>
    </source>
</evidence>